<feature type="signal peptide" evidence="10">
    <location>
        <begin position="1"/>
        <end position="22"/>
    </location>
</feature>
<evidence type="ECO:0000256" key="10">
    <source>
        <dbReference type="RuleBase" id="RU367011"/>
    </source>
</evidence>
<comment type="caution">
    <text evidence="12">The sequence shown here is derived from an EMBL/GenBank/DDBJ whole genome shotgun (WGS) entry which is preliminary data.</text>
</comment>
<comment type="subcellular location">
    <subcellularLocation>
        <location evidence="3">Plastid</location>
        <location evidence="3">Chloroplast stroma</location>
    </subcellularLocation>
</comment>
<dbReference type="GO" id="GO:0006730">
    <property type="term" value="P:one-carbon metabolic process"/>
    <property type="evidence" value="ECO:0007669"/>
    <property type="project" value="TreeGrafter"/>
</dbReference>
<evidence type="ECO:0000256" key="4">
    <source>
        <dbReference type="ARBA" id="ARBA00006365"/>
    </source>
</evidence>
<evidence type="ECO:0000313" key="12">
    <source>
        <dbReference type="EMBL" id="KAF4402912.1"/>
    </source>
</evidence>
<accession>A0A7J6I5Q1</accession>
<keyword evidence="13" id="KW-1185">Reference proteome</keyword>
<gene>
    <name evidence="12" type="ORF">G4B88_010364</name>
</gene>
<keyword evidence="6 10" id="KW-0479">Metal-binding</keyword>
<reference evidence="12 13" key="1">
    <citation type="journal article" date="2020" name="bioRxiv">
        <title>Sequence and annotation of 42 cannabis genomes reveals extensive copy number variation in cannabinoid synthesis and pathogen resistance genes.</title>
        <authorList>
            <person name="Mckernan K.J."/>
            <person name="Helbert Y."/>
            <person name="Kane L.T."/>
            <person name="Ebling H."/>
            <person name="Zhang L."/>
            <person name="Liu B."/>
            <person name="Eaton Z."/>
            <person name="Mclaughlin S."/>
            <person name="Kingan S."/>
            <person name="Baybayan P."/>
            <person name="Concepcion G."/>
            <person name="Jordan M."/>
            <person name="Riva A."/>
            <person name="Barbazuk W."/>
            <person name="Harkins T."/>
        </authorList>
    </citation>
    <scope>NUCLEOTIDE SEQUENCE [LARGE SCALE GENOMIC DNA]</scope>
    <source>
        <strain evidence="13">cv. Jamaican Lion 4</strain>
        <tissue evidence="12">Leaf</tissue>
    </source>
</reference>
<dbReference type="PANTHER" id="PTHR18952">
    <property type="entry name" value="CARBONIC ANHYDRASE"/>
    <property type="match status" value="1"/>
</dbReference>
<dbReference type="InterPro" id="IPR018338">
    <property type="entry name" value="Carbonic_anhydrase_a-class_CS"/>
</dbReference>
<protein>
    <recommendedName>
        <fullName evidence="5 10">Carbonic anhydrase</fullName>
        <ecNumber evidence="5 10">4.2.1.1</ecNumber>
    </recommendedName>
</protein>
<dbReference type="GO" id="GO:0009570">
    <property type="term" value="C:chloroplast stroma"/>
    <property type="evidence" value="ECO:0007669"/>
    <property type="project" value="UniProtKB-SubCell"/>
</dbReference>
<dbReference type="SUPFAM" id="SSF51069">
    <property type="entry name" value="Carbonic anhydrase"/>
    <property type="match status" value="1"/>
</dbReference>
<organism evidence="12 13">
    <name type="scientific">Cannabis sativa</name>
    <name type="common">Hemp</name>
    <name type="synonym">Marijuana</name>
    <dbReference type="NCBI Taxonomy" id="3483"/>
    <lineage>
        <taxon>Eukaryota</taxon>
        <taxon>Viridiplantae</taxon>
        <taxon>Streptophyta</taxon>
        <taxon>Embryophyta</taxon>
        <taxon>Tracheophyta</taxon>
        <taxon>Spermatophyta</taxon>
        <taxon>Magnoliopsida</taxon>
        <taxon>eudicotyledons</taxon>
        <taxon>Gunneridae</taxon>
        <taxon>Pentapetalae</taxon>
        <taxon>rosids</taxon>
        <taxon>fabids</taxon>
        <taxon>Rosales</taxon>
        <taxon>Cannabaceae</taxon>
        <taxon>Cannabis</taxon>
    </lineage>
</organism>
<evidence type="ECO:0000256" key="8">
    <source>
        <dbReference type="ARBA" id="ARBA00023239"/>
    </source>
</evidence>
<comment type="similarity">
    <text evidence="4">Belongs to the alpha-class carbonic anhydrase family.</text>
</comment>
<dbReference type="AlphaFoldDB" id="A0A7J6I5Q1"/>
<dbReference type="GO" id="GO:0004089">
    <property type="term" value="F:carbonate dehydratase activity"/>
    <property type="evidence" value="ECO:0007669"/>
    <property type="project" value="UniProtKB-UniRule"/>
</dbReference>
<dbReference type="Proteomes" id="UP000583929">
    <property type="component" value="Unassembled WGS sequence"/>
</dbReference>
<dbReference type="PROSITE" id="PS51144">
    <property type="entry name" value="ALPHA_CA_2"/>
    <property type="match status" value="1"/>
</dbReference>
<evidence type="ECO:0000256" key="1">
    <source>
        <dbReference type="ARBA" id="ARBA00001947"/>
    </source>
</evidence>
<sequence>MISRVVYISTLVVTLLILGASSSPIITENKGAGFGYMGNHGPREWGKLSPEYSECAKGKLQSPLNILKNQVVRSKVFKPLIRNYVPVNATLLNNQFNVGIKYEGDAGSMEVNGKNYSLKQMHWHSPSEHRLNGVRYPVELHLVHQAEDHSLSVIAILFNYSTPDPLLLKIKEKMKELSKEVFAGDEEAHVPLGTLDLKLLKKNTRKYYRYVGSLTTPPCYENVTWTVLGKVRSISHEQVAAIKAPLKSDCKNNARPCQPLNGRTVELYEDLGPH</sequence>
<dbReference type="Gene3D" id="3.10.200.10">
    <property type="entry name" value="Alpha carbonic anhydrase"/>
    <property type="match status" value="1"/>
</dbReference>
<evidence type="ECO:0000256" key="7">
    <source>
        <dbReference type="ARBA" id="ARBA00022833"/>
    </source>
</evidence>
<dbReference type="InterPro" id="IPR001148">
    <property type="entry name" value="CA_dom"/>
</dbReference>
<evidence type="ECO:0000256" key="3">
    <source>
        <dbReference type="ARBA" id="ARBA00004470"/>
    </source>
</evidence>
<dbReference type="SMART" id="SM01057">
    <property type="entry name" value="Carb_anhydrase"/>
    <property type="match status" value="1"/>
</dbReference>
<feature type="domain" description="Alpha-carbonic anhydrase" evidence="11">
    <location>
        <begin position="32"/>
        <end position="269"/>
    </location>
</feature>
<dbReference type="InterPro" id="IPR023561">
    <property type="entry name" value="Carbonic_anhydrase_a-class"/>
</dbReference>
<evidence type="ECO:0000259" key="11">
    <source>
        <dbReference type="PROSITE" id="PS51144"/>
    </source>
</evidence>
<evidence type="ECO:0000256" key="9">
    <source>
        <dbReference type="ARBA" id="ARBA00048348"/>
    </source>
</evidence>
<comment type="function">
    <text evidence="2 10">Reversible hydration of carbon dioxide.</text>
</comment>
<dbReference type="GO" id="GO:0008270">
    <property type="term" value="F:zinc ion binding"/>
    <property type="evidence" value="ECO:0007669"/>
    <property type="project" value="UniProtKB-UniRule"/>
</dbReference>
<dbReference type="CDD" id="cd03124">
    <property type="entry name" value="alpha_CA_prokaryotic_like"/>
    <property type="match status" value="1"/>
</dbReference>
<evidence type="ECO:0000313" key="13">
    <source>
        <dbReference type="Proteomes" id="UP000583929"/>
    </source>
</evidence>
<proteinExistence type="inferred from homology"/>
<name>A0A7J6I5Q1_CANSA</name>
<evidence type="ECO:0000256" key="5">
    <source>
        <dbReference type="ARBA" id="ARBA00012925"/>
    </source>
</evidence>
<evidence type="ECO:0000256" key="6">
    <source>
        <dbReference type="ARBA" id="ARBA00022723"/>
    </source>
</evidence>
<keyword evidence="8 10" id="KW-0456">Lyase</keyword>
<dbReference type="InterPro" id="IPR041891">
    <property type="entry name" value="Alpha_CA_prokaryot-like"/>
</dbReference>
<comment type="catalytic activity">
    <reaction evidence="9 10">
        <text>hydrogencarbonate + H(+) = CO2 + H2O</text>
        <dbReference type="Rhea" id="RHEA:10748"/>
        <dbReference type="ChEBI" id="CHEBI:15377"/>
        <dbReference type="ChEBI" id="CHEBI:15378"/>
        <dbReference type="ChEBI" id="CHEBI:16526"/>
        <dbReference type="ChEBI" id="CHEBI:17544"/>
        <dbReference type="EC" id="4.2.1.1"/>
    </reaction>
</comment>
<dbReference type="EC" id="4.2.1.1" evidence="5 10"/>
<dbReference type="InterPro" id="IPR036398">
    <property type="entry name" value="CA_dom_sf"/>
</dbReference>
<feature type="chain" id="PRO_5029950457" description="Carbonic anhydrase" evidence="10">
    <location>
        <begin position="23"/>
        <end position="274"/>
    </location>
</feature>
<dbReference type="EMBL" id="JAATIQ010000006">
    <property type="protein sequence ID" value="KAF4402912.1"/>
    <property type="molecule type" value="Genomic_DNA"/>
</dbReference>
<keyword evidence="7 10" id="KW-0862">Zinc</keyword>
<dbReference type="PANTHER" id="PTHR18952:SF236">
    <property type="entry name" value="ALPHA CARBONIC ANHYDRASE 1, CHLOROPLASTIC"/>
    <property type="match status" value="1"/>
</dbReference>
<evidence type="ECO:0000256" key="2">
    <source>
        <dbReference type="ARBA" id="ARBA00002904"/>
    </source>
</evidence>
<comment type="cofactor">
    <cofactor evidence="1 10">
        <name>Zn(2+)</name>
        <dbReference type="ChEBI" id="CHEBI:29105"/>
    </cofactor>
</comment>
<dbReference type="PROSITE" id="PS00162">
    <property type="entry name" value="ALPHA_CA_1"/>
    <property type="match status" value="1"/>
</dbReference>
<dbReference type="Pfam" id="PF00194">
    <property type="entry name" value="Carb_anhydrase"/>
    <property type="match status" value="1"/>
</dbReference>
<comment type="similarity">
    <text evidence="10">Belongs to the alpha-carbonic anhydrase family.</text>
</comment>
<keyword evidence="10" id="KW-0732">Signal</keyword>